<sequence>MLQWANNVVLLVASALFLDKLVDCLNQTRMFIINDILLNRKPSLANRLGLTHDEDAQTHDLVAKTIQTHESRQDTEVLRDEVHRLRRRLGQLKTREGQALMKSRACLERKLFLLREKDKLDKQTQEHRKCMKQRWAGHCDEMRSLKQSLADTLKRKSELVSEVGFLRKEIRVQKHALRAKSREVKHIKILRKAASDEVRYAKALMENTRRRLEEIIASHCRFMMHRSQGNLGLRVRVAELRVQAKQTKLVCIRQAWRNLLTRMRVDSLRGELGRLRVDLVPESEVLQMKQQCYKVHKILKGMGVVFLVEGLACLGFFMMQLYM</sequence>
<dbReference type="GeneID" id="119720831"/>
<name>A0A913Z455_PATMI</name>
<dbReference type="OrthoDB" id="10462046at2759"/>
<protein>
    <submittedName>
        <fullName evidence="3">Uncharacterized protein</fullName>
    </submittedName>
</protein>
<evidence type="ECO:0000313" key="3">
    <source>
        <dbReference type="EnsemblMetazoa" id="XP_038046613.1"/>
    </source>
</evidence>
<keyword evidence="1" id="KW-1133">Transmembrane helix</keyword>
<evidence type="ECO:0000256" key="1">
    <source>
        <dbReference type="SAM" id="Phobius"/>
    </source>
</evidence>
<evidence type="ECO:0000313" key="4">
    <source>
        <dbReference type="Proteomes" id="UP000887568"/>
    </source>
</evidence>
<dbReference type="RefSeq" id="XP_038046613.1">
    <property type="nucleotide sequence ID" value="XM_038190685.1"/>
</dbReference>
<keyword evidence="1" id="KW-0812">Transmembrane</keyword>
<dbReference type="Proteomes" id="UP000887568">
    <property type="component" value="Unplaced"/>
</dbReference>
<feature type="transmembrane region" description="Helical" evidence="1">
    <location>
        <begin position="298"/>
        <end position="319"/>
    </location>
</feature>
<feature type="signal peptide" evidence="2">
    <location>
        <begin position="1"/>
        <end position="24"/>
    </location>
</feature>
<dbReference type="EnsemblMetazoa" id="XM_038190685.1">
    <property type="protein sequence ID" value="XP_038046613.1"/>
    <property type="gene ID" value="LOC119720831"/>
</dbReference>
<keyword evidence="2" id="KW-0732">Signal</keyword>
<dbReference type="OMA" id="LTHDEDA"/>
<keyword evidence="4" id="KW-1185">Reference proteome</keyword>
<organism evidence="3 4">
    <name type="scientific">Patiria miniata</name>
    <name type="common">Bat star</name>
    <name type="synonym">Asterina miniata</name>
    <dbReference type="NCBI Taxonomy" id="46514"/>
    <lineage>
        <taxon>Eukaryota</taxon>
        <taxon>Metazoa</taxon>
        <taxon>Echinodermata</taxon>
        <taxon>Eleutherozoa</taxon>
        <taxon>Asterozoa</taxon>
        <taxon>Asteroidea</taxon>
        <taxon>Valvatacea</taxon>
        <taxon>Valvatida</taxon>
        <taxon>Asterinidae</taxon>
        <taxon>Patiria</taxon>
    </lineage>
</organism>
<reference evidence="3" key="1">
    <citation type="submission" date="2022-11" db="UniProtKB">
        <authorList>
            <consortium name="EnsemblMetazoa"/>
        </authorList>
    </citation>
    <scope>IDENTIFICATION</scope>
</reference>
<accession>A0A913Z455</accession>
<proteinExistence type="predicted"/>
<feature type="chain" id="PRO_5037219163" evidence="2">
    <location>
        <begin position="25"/>
        <end position="323"/>
    </location>
</feature>
<keyword evidence="1" id="KW-0472">Membrane</keyword>
<dbReference type="AlphaFoldDB" id="A0A913Z455"/>
<evidence type="ECO:0000256" key="2">
    <source>
        <dbReference type="SAM" id="SignalP"/>
    </source>
</evidence>